<protein>
    <recommendedName>
        <fullName evidence="3">NHL repeat containing protein</fullName>
    </recommendedName>
</protein>
<keyword evidence="2" id="KW-1185">Reference proteome</keyword>
<dbReference type="EMBL" id="AP027080">
    <property type="protein sequence ID" value="BDU74757.1"/>
    <property type="molecule type" value="Genomic_DNA"/>
</dbReference>
<dbReference type="InterPro" id="IPR011042">
    <property type="entry name" value="6-blade_b-propeller_TolB-like"/>
</dbReference>
<gene>
    <name evidence="1" type="ORF">METEAL_39310</name>
</gene>
<dbReference type="Gene3D" id="2.120.10.30">
    <property type="entry name" value="TolB, C-terminal domain"/>
    <property type="match status" value="2"/>
</dbReference>
<organism evidence="1 2">
    <name type="scientific">Mesoterricola silvestris</name>
    <dbReference type="NCBI Taxonomy" id="2927979"/>
    <lineage>
        <taxon>Bacteria</taxon>
        <taxon>Pseudomonadati</taxon>
        <taxon>Acidobacteriota</taxon>
        <taxon>Holophagae</taxon>
        <taxon>Holophagales</taxon>
        <taxon>Holophagaceae</taxon>
        <taxon>Mesoterricola</taxon>
    </lineage>
</organism>
<dbReference type="Proteomes" id="UP001238179">
    <property type="component" value="Chromosome"/>
</dbReference>
<dbReference type="RefSeq" id="WP_316413431.1">
    <property type="nucleotide sequence ID" value="NZ_AP027080.1"/>
</dbReference>
<proteinExistence type="predicted"/>
<dbReference type="SUPFAM" id="SSF63825">
    <property type="entry name" value="YWTD domain"/>
    <property type="match status" value="1"/>
</dbReference>
<evidence type="ECO:0000313" key="2">
    <source>
        <dbReference type="Proteomes" id="UP001238179"/>
    </source>
</evidence>
<dbReference type="PANTHER" id="PTHR46388:SF2">
    <property type="entry name" value="NHL REPEAT-CONTAINING PROTEIN 2"/>
    <property type="match status" value="1"/>
</dbReference>
<evidence type="ECO:0008006" key="3">
    <source>
        <dbReference type="Google" id="ProtNLM"/>
    </source>
</evidence>
<name>A0AA48GNP5_9BACT</name>
<dbReference type="KEGG" id="msil:METEAL_39310"/>
<dbReference type="PANTHER" id="PTHR46388">
    <property type="entry name" value="NHL REPEAT-CONTAINING PROTEIN 2"/>
    <property type="match status" value="1"/>
</dbReference>
<evidence type="ECO:0000313" key="1">
    <source>
        <dbReference type="EMBL" id="BDU74757.1"/>
    </source>
</evidence>
<accession>A0AA48GNP5</accession>
<sequence>MGGTLAWGILACLPGLAQVQVAPAEVVLGAGQRCAFQATLARAPGADPSRPPSWARGEREPDLWLWTLSEGGPGHLDGRGVYTAPAGGPAERTRIRATLAASPEVWGEATVTLIPLPDVPVALVGQVLGPDWAAPYSTFLPFVEGDVRWRPRPGVVARTSLWAHPLEVGYGLPAQLTWTFRPGAAGARLTYREGSQTVRRDVSGQDRALLTLRGWTRRCRVESLLPAGGGTWISCVETRRLLPRGLFPLPEDGEGPGLAARCAEPSGLLEVHLGPRPSVLVADAGGHALHVLDPDRKARTWCGDPGQPGHRDSPPPKGCLRRVVESLAGLREPPPRFNRPTFLAQGMGWGWGASWRVMVADSGNHVVRTVTPVGRVGTLAGTAGHPGHLDAVDPLEARFNTPQGLAWDPWDQSLYVADQGNAVVRKVHRLHGVTTVAGQVGNTGSRDGGRQVAQFTNLKGLQRTPRPMGPARLYVLDGHAVREVNPGTGQVTTVLGQVDAPGFRDIGPGPEPPLAPCLNDPWDLKPCGRAFLIADRGNHAVRLWDAARGSLTTLAGDPALPVTRSGLLRDGMAVPLDGTYGALRGPRALLPLSPGHVLVATEPSVVSLGQGDPAREPAWTLLLECAVEPRGGTCQARFTLVGDQEEVVPMAYTVDFLEPDGTLAGRRTGDSFTWQPILADGIFGQQGKGRVVVRCVTHQGRSAGGMVEVEIR</sequence>
<dbReference type="AlphaFoldDB" id="A0AA48GNP5"/>
<reference evidence="2" key="1">
    <citation type="journal article" date="2023" name="Int. J. Syst. Evol. Microbiol.">
        <title>Mesoterricola silvestris gen. nov., sp. nov., Mesoterricola sediminis sp. nov., Geothrix oryzae sp. nov., Geothrix edaphica sp. nov., Geothrix rubra sp. nov., and Geothrix limicola sp. nov., six novel members of Acidobacteriota isolated from soils.</title>
        <authorList>
            <person name="Itoh H."/>
            <person name="Sugisawa Y."/>
            <person name="Mise K."/>
            <person name="Xu Z."/>
            <person name="Kuniyasu M."/>
            <person name="Ushijima N."/>
            <person name="Kawano K."/>
            <person name="Kobayashi E."/>
            <person name="Shiratori Y."/>
            <person name="Masuda Y."/>
            <person name="Senoo K."/>
        </authorList>
    </citation>
    <scope>NUCLEOTIDE SEQUENCE [LARGE SCALE GENOMIC DNA]</scope>
    <source>
        <strain evidence="2">W79</strain>
    </source>
</reference>